<evidence type="ECO:0000313" key="3">
    <source>
        <dbReference type="Proteomes" id="UP000198415"/>
    </source>
</evidence>
<dbReference type="AlphaFoldDB" id="A0A238WPL2"/>
<protein>
    <recommendedName>
        <fullName evidence="4">DUF4333 domain-containing protein</fullName>
    </recommendedName>
</protein>
<accession>A0A238WPL2</accession>
<dbReference type="Proteomes" id="UP000198415">
    <property type="component" value="Unassembled WGS sequence"/>
</dbReference>
<gene>
    <name evidence="2" type="ORF">SAMN06264365_102765</name>
</gene>
<keyword evidence="1" id="KW-0812">Transmembrane</keyword>
<sequence length="218" mass="23360">MHPSRYRKGRKLTVQMSHNEYPAAPPWVGKQEAETAELGPLPFGGTVPPYGSPENKHGGLLVRFPHAMAGDVRPPGPSWRPVVGWTFFLSVLGVGSAIRRSGQARVYGRSPAPYWVAFLAALLGGAAFWWVLIAEVALPIYQNAREDRATAAVQEKVLSDGRVEAAVGTTVKTGGCVPVGDRGADGLRPYDCTFQLADGRSAAIHIEADTDGVWKTVA</sequence>
<keyword evidence="3" id="KW-1185">Reference proteome</keyword>
<keyword evidence="1" id="KW-0472">Membrane</keyword>
<name>A0A238WPL2_9ACTN</name>
<evidence type="ECO:0008006" key="4">
    <source>
        <dbReference type="Google" id="ProtNLM"/>
    </source>
</evidence>
<evidence type="ECO:0000256" key="1">
    <source>
        <dbReference type="SAM" id="Phobius"/>
    </source>
</evidence>
<feature type="transmembrane region" description="Helical" evidence="1">
    <location>
        <begin position="114"/>
        <end position="138"/>
    </location>
</feature>
<keyword evidence="1" id="KW-1133">Transmembrane helix</keyword>
<dbReference type="EMBL" id="FZNR01000002">
    <property type="protein sequence ID" value="SNR48465.1"/>
    <property type="molecule type" value="Genomic_DNA"/>
</dbReference>
<organism evidence="2 3">
    <name type="scientific">Actinoplanes regularis</name>
    <dbReference type="NCBI Taxonomy" id="52697"/>
    <lineage>
        <taxon>Bacteria</taxon>
        <taxon>Bacillati</taxon>
        <taxon>Actinomycetota</taxon>
        <taxon>Actinomycetes</taxon>
        <taxon>Micromonosporales</taxon>
        <taxon>Micromonosporaceae</taxon>
        <taxon>Actinoplanes</taxon>
    </lineage>
</organism>
<evidence type="ECO:0000313" key="2">
    <source>
        <dbReference type="EMBL" id="SNR48465.1"/>
    </source>
</evidence>
<reference evidence="2 3" key="1">
    <citation type="submission" date="2017-06" db="EMBL/GenBank/DDBJ databases">
        <authorList>
            <person name="Kim H.J."/>
            <person name="Triplett B.A."/>
        </authorList>
    </citation>
    <scope>NUCLEOTIDE SEQUENCE [LARGE SCALE GENOMIC DNA]</scope>
    <source>
        <strain evidence="2 3">DSM 43151</strain>
    </source>
</reference>
<proteinExistence type="predicted"/>